<evidence type="ECO:0000256" key="1">
    <source>
        <dbReference type="SAM" id="MobiDB-lite"/>
    </source>
</evidence>
<keyword evidence="3" id="KW-1185">Reference proteome</keyword>
<reference evidence="2 3" key="1">
    <citation type="journal article" date="2015" name="Genome Biol.">
        <title>Comparative genomics of Steinernema reveals deeply conserved gene regulatory networks.</title>
        <authorList>
            <person name="Dillman A.R."/>
            <person name="Macchietto M."/>
            <person name="Porter C.F."/>
            <person name="Rogers A."/>
            <person name="Williams B."/>
            <person name="Antoshechkin I."/>
            <person name="Lee M.M."/>
            <person name="Goodwin Z."/>
            <person name="Lu X."/>
            <person name="Lewis E.E."/>
            <person name="Goodrich-Blair H."/>
            <person name="Stock S.P."/>
            <person name="Adams B.J."/>
            <person name="Sternberg P.W."/>
            <person name="Mortazavi A."/>
        </authorList>
    </citation>
    <scope>NUCLEOTIDE SEQUENCE [LARGE SCALE GENOMIC DNA]</scope>
    <source>
        <strain evidence="2 3">ALL</strain>
    </source>
</reference>
<evidence type="ECO:0000313" key="2">
    <source>
        <dbReference type="EMBL" id="TKR87370.1"/>
    </source>
</evidence>
<organism evidence="2 3">
    <name type="scientific">Steinernema carpocapsae</name>
    <name type="common">Entomopathogenic nematode</name>
    <dbReference type="NCBI Taxonomy" id="34508"/>
    <lineage>
        <taxon>Eukaryota</taxon>
        <taxon>Metazoa</taxon>
        <taxon>Ecdysozoa</taxon>
        <taxon>Nematoda</taxon>
        <taxon>Chromadorea</taxon>
        <taxon>Rhabditida</taxon>
        <taxon>Tylenchina</taxon>
        <taxon>Panagrolaimomorpha</taxon>
        <taxon>Strongyloidoidea</taxon>
        <taxon>Steinernematidae</taxon>
        <taxon>Steinernema</taxon>
    </lineage>
</organism>
<dbReference type="EMBL" id="AZBU02000003">
    <property type="protein sequence ID" value="TKR87370.1"/>
    <property type="molecule type" value="Genomic_DNA"/>
</dbReference>
<dbReference type="Proteomes" id="UP000298663">
    <property type="component" value="Unassembled WGS sequence"/>
</dbReference>
<sequence>MPRFSRDELVEIRTLVDLGYTVTEIWKQRGQREWNFKSLESAVRRLQQNEGNLERKDGSAARRPRILISCKRVQALVTSPPRQPRTHKTERETHMKAGKFNSTSIAYDFVIE</sequence>
<accession>A0A4U5NVR5</accession>
<feature type="region of interest" description="Disordered" evidence="1">
    <location>
        <begin position="78"/>
        <end position="97"/>
    </location>
</feature>
<comment type="caution">
    <text evidence="2">The sequence shown here is derived from an EMBL/GenBank/DDBJ whole genome shotgun (WGS) entry which is preliminary data.</text>
</comment>
<protein>
    <submittedName>
        <fullName evidence="2">Uncharacterized protein</fullName>
    </submittedName>
</protein>
<name>A0A4U5NVR5_STECR</name>
<proteinExistence type="predicted"/>
<gene>
    <name evidence="2" type="ORF">L596_011776</name>
</gene>
<reference evidence="2 3" key="2">
    <citation type="journal article" date="2019" name="G3 (Bethesda)">
        <title>Hybrid Assembly of the Genome of the Entomopathogenic Nematode Steinernema carpocapsae Identifies the X-Chromosome.</title>
        <authorList>
            <person name="Serra L."/>
            <person name="Macchietto M."/>
            <person name="Macias-Munoz A."/>
            <person name="McGill C.J."/>
            <person name="Rodriguez I.M."/>
            <person name="Rodriguez B."/>
            <person name="Murad R."/>
            <person name="Mortazavi A."/>
        </authorList>
    </citation>
    <scope>NUCLEOTIDE SEQUENCE [LARGE SCALE GENOMIC DNA]</scope>
    <source>
        <strain evidence="2 3">ALL</strain>
    </source>
</reference>
<dbReference type="AlphaFoldDB" id="A0A4U5NVR5"/>
<evidence type="ECO:0000313" key="3">
    <source>
        <dbReference type="Proteomes" id="UP000298663"/>
    </source>
</evidence>